<evidence type="ECO:0000313" key="8">
    <source>
        <dbReference type="Proteomes" id="UP000695022"/>
    </source>
</evidence>
<evidence type="ECO:0000256" key="5">
    <source>
        <dbReference type="ARBA" id="ARBA00023274"/>
    </source>
</evidence>
<dbReference type="PANTHER" id="PTHR13477">
    <property type="entry name" value="MITOCHONDRIAL 39S RIBOSOMAL PROTEIN L49"/>
    <property type="match status" value="1"/>
</dbReference>
<comment type="similarity">
    <text evidence="2">Belongs to the mitochondrion-specific ribosomal protein mL49 family.</text>
</comment>
<keyword evidence="4" id="KW-0496">Mitochondrion</keyword>
<dbReference type="Pfam" id="PF05046">
    <property type="entry name" value="Img2"/>
    <property type="match status" value="1"/>
</dbReference>
<dbReference type="Proteomes" id="UP000695022">
    <property type="component" value="Unplaced"/>
</dbReference>
<evidence type="ECO:0000256" key="2">
    <source>
        <dbReference type="ARBA" id="ARBA00005677"/>
    </source>
</evidence>
<comment type="subcellular location">
    <subcellularLocation>
        <location evidence="1">Mitochondrion</location>
    </subcellularLocation>
</comment>
<sequence>MAALTLYSCRSVIPHIKRVASASYNSLQSIRSFSSEADINVDNVPKMKRHTFTGYENEILSEPCTVQDLPPSKGTAPKYVESTEEYKWVERLLPTKLIPRVKPNLPRQMPSGWAPPPEKKPDLPYFVGRNRVYEYNVRHEVRHQTRNITQIRKVDGDIWALEKDVRDYLEAMVDYPVATQVHEVTRMVRVKGYFVEEIKQFLFEKGF</sequence>
<accession>A0ABM1EFW2</accession>
<evidence type="ECO:0000256" key="4">
    <source>
        <dbReference type="ARBA" id="ARBA00023128"/>
    </source>
</evidence>
<evidence type="ECO:0000313" key="9">
    <source>
        <dbReference type="RefSeq" id="XP_014671083.1"/>
    </source>
</evidence>
<dbReference type="PANTHER" id="PTHR13477:SF0">
    <property type="entry name" value="LARGE RIBOSOMAL SUBUNIT PROTEIN ML49"/>
    <property type="match status" value="1"/>
</dbReference>
<protein>
    <recommendedName>
        <fullName evidence="6">Large ribosomal subunit protein mL49</fullName>
    </recommendedName>
    <alternativeName>
        <fullName evidence="7">39S ribosomal protein L49, mitochondrial</fullName>
    </alternativeName>
</protein>
<name>A0ABM1EFW2_PRICU</name>
<gene>
    <name evidence="9" type="primary">LOC106811878</name>
</gene>
<keyword evidence="8" id="KW-1185">Reference proteome</keyword>
<dbReference type="RefSeq" id="XP_014671083.1">
    <property type="nucleotide sequence ID" value="XM_014815597.1"/>
</dbReference>
<dbReference type="InterPro" id="IPR007740">
    <property type="entry name" value="Ribosomal_mL49"/>
</dbReference>
<dbReference type="Gene3D" id="3.30.780.10">
    <property type="entry name" value="SUI1-like domain"/>
    <property type="match status" value="1"/>
</dbReference>
<reference evidence="9" key="1">
    <citation type="submission" date="2025-08" db="UniProtKB">
        <authorList>
            <consortium name="RefSeq"/>
        </authorList>
    </citation>
    <scope>IDENTIFICATION</scope>
</reference>
<evidence type="ECO:0000256" key="7">
    <source>
        <dbReference type="ARBA" id="ARBA00035545"/>
    </source>
</evidence>
<keyword evidence="3" id="KW-0689">Ribosomal protein</keyword>
<proteinExistence type="inferred from homology"/>
<organism evidence="8 9">
    <name type="scientific">Priapulus caudatus</name>
    <name type="common">Priapulid worm</name>
    <dbReference type="NCBI Taxonomy" id="37621"/>
    <lineage>
        <taxon>Eukaryota</taxon>
        <taxon>Metazoa</taxon>
        <taxon>Ecdysozoa</taxon>
        <taxon>Scalidophora</taxon>
        <taxon>Priapulida</taxon>
        <taxon>Priapulimorpha</taxon>
        <taxon>Priapulimorphida</taxon>
        <taxon>Priapulidae</taxon>
        <taxon>Priapulus</taxon>
    </lineage>
</organism>
<evidence type="ECO:0000256" key="6">
    <source>
        <dbReference type="ARBA" id="ARBA00035191"/>
    </source>
</evidence>
<evidence type="ECO:0000256" key="3">
    <source>
        <dbReference type="ARBA" id="ARBA00022980"/>
    </source>
</evidence>
<evidence type="ECO:0000256" key="1">
    <source>
        <dbReference type="ARBA" id="ARBA00004173"/>
    </source>
</evidence>
<keyword evidence="5" id="KW-0687">Ribonucleoprotein</keyword>
<dbReference type="GeneID" id="106811878"/>